<dbReference type="AlphaFoldDB" id="A0A972VXV6"/>
<sequence length="401" mass="44209">MKFTRKHLILGLGMLLVSLGVYAYMSGFSQNLMRQITLVFSQPSGQFDPTLVLNKPADQFDPSLAGKTPDYADSDYWAALPNKQDPADLIPAGIADDDIQGQAPVDVFFIHPTGLLSGGTWTSPLNPASATEENTQWSMAYQASAFNGCCNIYAPQYREASIFSYTATTVVERDRILDFAYQDVAAAFEHFIRHYNAGRPFIIASHSQGTHHALRLLKERIDNTPLREQLVVAYVTGSTIIGVSQDWLAGLVDIKACQSASQLACINHWDTAAEEGAVIPRRGDTLCTNPLTWEASSTRGPAELHRGALPILSAFNNNRDPANPPENVTFTALAAPLPHLTWAECRDGTLRVAAQSSEVFAKLRPGQSYHILDYPLFYMNVRENAKLRVKTFLASRRTGHH</sequence>
<name>A0A972VXV6_9GAMM</name>
<evidence type="ECO:0000313" key="1">
    <source>
        <dbReference type="EMBL" id="NQV66288.1"/>
    </source>
</evidence>
<protein>
    <submittedName>
        <fullName evidence="1">DUF3089 domain-containing protein</fullName>
    </submittedName>
</protein>
<dbReference type="EMBL" id="JABMOJ010000494">
    <property type="protein sequence ID" value="NQV66288.1"/>
    <property type="molecule type" value="Genomic_DNA"/>
</dbReference>
<dbReference type="SUPFAM" id="SSF53474">
    <property type="entry name" value="alpha/beta-Hydrolases"/>
    <property type="match status" value="1"/>
</dbReference>
<proteinExistence type="predicted"/>
<dbReference type="InterPro" id="IPR029058">
    <property type="entry name" value="AB_hydrolase_fold"/>
</dbReference>
<evidence type="ECO:0000313" key="2">
    <source>
        <dbReference type="Proteomes" id="UP000754644"/>
    </source>
</evidence>
<reference evidence="1" key="1">
    <citation type="submission" date="2020-05" db="EMBL/GenBank/DDBJ databases">
        <title>Sulfur intermediates as new biogeochemical hubs in an aquatic model microbial ecosystem.</title>
        <authorList>
            <person name="Vigneron A."/>
        </authorList>
    </citation>
    <scope>NUCLEOTIDE SEQUENCE</scope>
    <source>
        <strain evidence="1">Bin.250</strain>
    </source>
</reference>
<comment type="caution">
    <text evidence="1">The sequence shown here is derived from an EMBL/GenBank/DDBJ whole genome shotgun (WGS) entry which is preliminary data.</text>
</comment>
<accession>A0A972VXV6</accession>
<gene>
    <name evidence="1" type="ORF">HQ497_13085</name>
</gene>
<dbReference type="Pfam" id="PF11288">
    <property type="entry name" value="DUF3089"/>
    <property type="match status" value="1"/>
</dbReference>
<dbReference type="InterPro" id="IPR021440">
    <property type="entry name" value="DUF3089"/>
</dbReference>
<dbReference type="Proteomes" id="UP000754644">
    <property type="component" value="Unassembled WGS sequence"/>
</dbReference>
<organism evidence="1 2">
    <name type="scientific">SAR86 cluster bacterium</name>
    <dbReference type="NCBI Taxonomy" id="2030880"/>
    <lineage>
        <taxon>Bacteria</taxon>
        <taxon>Pseudomonadati</taxon>
        <taxon>Pseudomonadota</taxon>
        <taxon>Gammaproteobacteria</taxon>
        <taxon>SAR86 cluster</taxon>
    </lineage>
</organism>